<evidence type="ECO:0000313" key="1">
    <source>
        <dbReference type="EMBL" id="GAA5100532.1"/>
    </source>
</evidence>
<dbReference type="Proteomes" id="UP001500631">
    <property type="component" value="Unassembled WGS sequence"/>
</dbReference>
<evidence type="ECO:0000313" key="2">
    <source>
        <dbReference type="Proteomes" id="UP001500631"/>
    </source>
</evidence>
<sequence length="167" mass="19327">MDKILKFKYKNVKGEEHYFEIYLIKSFEYYFTGRTLDTDEYKTFKKERVIEYGDDSKSILDQCPIDASKVADNSFGFIKSYNPDLLFEVCFTGFKKADKTRLTEIAQNNNMYIASDTTANLGALVCGYNAGPKKIERALNNARTVEIMDEDEFLHFIETGEVKSHKE</sequence>
<proteinExistence type="predicted"/>
<dbReference type="EMBL" id="BAABKE010000004">
    <property type="protein sequence ID" value="GAA5100532.1"/>
    <property type="molecule type" value="Genomic_DNA"/>
</dbReference>
<dbReference type="InterPro" id="IPR036420">
    <property type="entry name" value="BRCT_dom_sf"/>
</dbReference>
<name>A0ABP9MRC8_9GAMM</name>
<comment type="caution">
    <text evidence="1">The sequence shown here is derived from an EMBL/GenBank/DDBJ whole genome shotgun (WGS) entry which is preliminary data.</text>
</comment>
<protein>
    <recommendedName>
        <fullName evidence="3">BRCT domain-containing protein</fullName>
    </recommendedName>
</protein>
<reference evidence="2" key="1">
    <citation type="journal article" date="2019" name="Int. J. Syst. Evol. Microbiol.">
        <title>The Global Catalogue of Microorganisms (GCM) 10K type strain sequencing project: providing services to taxonomists for standard genome sequencing and annotation.</title>
        <authorList>
            <consortium name="The Broad Institute Genomics Platform"/>
            <consortium name="The Broad Institute Genome Sequencing Center for Infectious Disease"/>
            <person name="Wu L."/>
            <person name="Ma J."/>
        </authorList>
    </citation>
    <scope>NUCLEOTIDE SEQUENCE [LARGE SCALE GENOMIC DNA]</scope>
    <source>
        <strain evidence="2">JCM 18424</strain>
    </source>
</reference>
<gene>
    <name evidence="1" type="ORF">GCM10023338_15310</name>
</gene>
<accession>A0ABP9MRC8</accession>
<dbReference type="SUPFAM" id="SSF52113">
    <property type="entry name" value="BRCT domain"/>
    <property type="match status" value="1"/>
</dbReference>
<keyword evidence="2" id="KW-1185">Reference proteome</keyword>
<organism evidence="1 2">
    <name type="scientific">Wohlfahrtiimonas larvae</name>
    <dbReference type="NCBI Taxonomy" id="1157986"/>
    <lineage>
        <taxon>Bacteria</taxon>
        <taxon>Pseudomonadati</taxon>
        <taxon>Pseudomonadota</taxon>
        <taxon>Gammaproteobacteria</taxon>
        <taxon>Cardiobacteriales</taxon>
        <taxon>Ignatzschineriaceae</taxon>
        <taxon>Wohlfahrtiimonas</taxon>
    </lineage>
</organism>
<evidence type="ECO:0008006" key="3">
    <source>
        <dbReference type="Google" id="ProtNLM"/>
    </source>
</evidence>
<dbReference type="Gene3D" id="3.40.50.10190">
    <property type="entry name" value="BRCT domain"/>
    <property type="match status" value="1"/>
</dbReference>